<feature type="transmembrane region" description="Helical" evidence="6">
    <location>
        <begin position="205"/>
        <end position="225"/>
    </location>
</feature>
<feature type="domain" description="Major facilitator superfamily (MFS) profile" evidence="7">
    <location>
        <begin position="19"/>
        <end position="461"/>
    </location>
</feature>
<feature type="transmembrane region" description="Helical" evidence="6">
    <location>
        <begin position="55"/>
        <end position="73"/>
    </location>
</feature>
<feature type="transmembrane region" description="Helical" evidence="6">
    <location>
        <begin position="402"/>
        <end position="426"/>
    </location>
</feature>
<evidence type="ECO:0000256" key="5">
    <source>
        <dbReference type="ARBA" id="ARBA00023136"/>
    </source>
</evidence>
<dbReference type="PROSITE" id="PS50850">
    <property type="entry name" value="MFS"/>
    <property type="match status" value="1"/>
</dbReference>
<feature type="transmembrane region" description="Helical" evidence="6">
    <location>
        <begin position="314"/>
        <end position="335"/>
    </location>
</feature>
<reference evidence="8 9" key="1">
    <citation type="submission" date="2023-01" db="EMBL/GenBank/DDBJ databases">
        <title>Characterization of estradiol degrading bacteria Microbacterium sp. MZT7 and reveal degrading genes through genome analysis.</title>
        <authorList>
            <person name="Hao P."/>
            <person name="Gao Y."/>
        </authorList>
    </citation>
    <scope>NUCLEOTIDE SEQUENCE [LARGE SCALE GENOMIC DNA]</scope>
    <source>
        <strain evidence="8 9">MZT7</strain>
    </source>
</reference>
<dbReference type="InterPro" id="IPR011701">
    <property type="entry name" value="MFS"/>
</dbReference>
<evidence type="ECO:0000259" key="7">
    <source>
        <dbReference type="PROSITE" id="PS50850"/>
    </source>
</evidence>
<dbReference type="EMBL" id="CP082781">
    <property type="protein sequence ID" value="UGS26867.1"/>
    <property type="molecule type" value="Genomic_DNA"/>
</dbReference>
<feature type="transmembrane region" description="Helical" evidence="6">
    <location>
        <begin position="271"/>
        <end position="294"/>
    </location>
</feature>
<feature type="transmembrane region" description="Helical" evidence="6">
    <location>
        <begin position="170"/>
        <end position="193"/>
    </location>
</feature>
<name>A0ABY3RS32_9MICO</name>
<comment type="subcellular location">
    <subcellularLocation>
        <location evidence="1">Cell membrane</location>
        <topology evidence="1">Multi-pass membrane protein</topology>
    </subcellularLocation>
</comment>
<gene>
    <name evidence="8" type="ORF">K8F61_01145</name>
</gene>
<keyword evidence="2" id="KW-0813">Transport</keyword>
<evidence type="ECO:0000256" key="3">
    <source>
        <dbReference type="ARBA" id="ARBA00022692"/>
    </source>
</evidence>
<feature type="transmembrane region" description="Helical" evidence="6">
    <location>
        <begin position="85"/>
        <end position="104"/>
    </location>
</feature>
<dbReference type="PANTHER" id="PTHR42718:SF9">
    <property type="entry name" value="MAJOR FACILITATOR SUPERFAMILY MULTIDRUG TRANSPORTER MFSC"/>
    <property type="match status" value="1"/>
</dbReference>
<dbReference type="Pfam" id="PF07690">
    <property type="entry name" value="MFS_1"/>
    <property type="match status" value="1"/>
</dbReference>
<evidence type="ECO:0000313" key="9">
    <source>
        <dbReference type="Proteomes" id="UP001199642"/>
    </source>
</evidence>
<dbReference type="PANTHER" id="PTHR42718">
    <property type="entry name" value="MAJOR FACILITATOR SUPERFAMILY MULTIDRUG TRANSPORTER MFSC"/>
    <property type="match status" value="1"/>
</dbReference>
<evidence type="ECO:0000256" key="4">
    <source>
        <dbReference type="ARBA" id="ARBA00022989"/>
    </source>
</evidence>
<keyword evidence="4 6" id="KW-1133">Transmembrane helix</keyword>
<keyword evidence="9" id="KW-1185">Reference proteome</keyword>
<feature type="transmembrane region" description="Helical" evidence="6">
    <location>
        <begin position="366"/>
        <end position="390"/>
    </location>
</feature>
<proteinExistence type="predicted"/>
<evidence type="ECO:0000256" key="2">
    <source>
        <dbReference type="ARBA" id="ARBA00022448"/>
    </source>
</evidence>
<keyword evidence="5 6" id="KW-0472">Membrane</keyword>
<dbReference type="InterPro" id="IPR020846">
    <property type="entry name" value="MFS_dom"/>
</dbReference>
<dbReference type="InterPro" id="IPR036259">
    <property type="entry name" value="MFS_trans_sf"/>
</dbReference>
<dbReference type="Proteomes" id="UP001199642">
    <property type="component" value="Chromosome"/>
</dbReference>
<organism evidence="8 9">
    <name type="scientific">Microbacterium resistens</name>
    <dbReference type="NCBI Taxonomy" id="156977"/>
    <lineage>
        <taxon>Bacteria</taxon>
        <taxon>Bacillati</taxon>
        <taxon>Actinomycetota</taxon>
        <taxon>Actinomycetes</taxon>
        <taxon>Micrococcales</taxon>
        <taxon>Microbacteriaceae</taxon>
        <taxon>Microbacterium</taxon>
    </lineage>
</organism>
<evidence type="ECO:0000313" key="8">
    <source>
        <dbReference type="EMBL" id="UGS26867.1"/>
    </source>
</evidence>
<feature type="transmembrane region" description="Helical" evidence="6">
    <location>
        <begin position="438"/>
        <end position="456"/>
    </location>
</feature>
<evidence type="ECO:0000256" key="1">
    <source>
        <dbReference type="ARBA" id="ARBA00004651"/>
    </source>
</evidence>
<feature type="transmembrane region" description="Helical" evidence="6">
    <location>
        <begin position="142"/>
        <end position="164"/>
    </location>
</feature>
<protein>
    <submittedName>
        <fullName evidence="8">MFS transporter</fullName>
    </submittedName>
</protein>
<feature type="transmembrane region" description="Helical" evidence="6">
    <location>
        <begin position="342"/>
        <end position="360"/>
    </location>
</feature>
<dbReference type="RefSeq" id="WP_084344635.1">
    <property type="nucleotide sequence ID" value="NZ_CP082781.1"/>
</dbReference>
<evidence type="ECO:0000256" key="6">
    <source>
        <dbReference type="SAM" id="Phobius"/>
    </source>
</evidence>
<feature type="transmembrane region" description="Helical" evidence="6">
    <location>
        <begin position="110"/>
        <end position="130"/>
    </location>
</feature>
<dbReference type="Gene3D" id="1.20.1250.20">
    <property type="entry name" value="MFS general substrate transporter like domains"/>
    <property type="match status" value="1"/>
</dbReference>
<feature type="transmembrane region" description="Helical" evidence="6">
    <location>
        <begin position="231"/>
        <end position="250"/>
    </location>
</feature>
<dbReference type="Gene3D" id="1.20.1720.10">
    <property type="entry name" value="Multidrug resistance protein D"/>
    <property type="match status" value="1"/>
</dbReference>
<keyword evidence="3 6" id="KW-0812">Transmembrane</keyword>
<accession>A0ABY3RS32</accession>
<sequence length="466" mass="48240">MTVAELRTMRGGAVRPPLVLAALLVAVASFQMNATMLAPAVTSMTTELGTDAPTIGISASVFTFVAALAGLFWPPLSDGIGRRRALLVSLSVMSLGSLIAMLAVDVPMLMVGRALQGACGATFSLAFLLLREMLDARRFGRYLGIVTAVNAGVGGVDTLLGGVIADAIGFRGIFGLTLVLEILAVALIAAWAPEVRPAGKTRMDWGGIGALTLALLGINFALSSAFSPGGWGAVATWAWFGVAAIALVAFRFIEDRAAQPLLPVRDFADRAVWGTLLTTFFTLASSFALLIFLVPTLSQDATAGFGLNGTVSALMFLVPYSLLGWATAPLVGTFAPRIGYRLLLRCGLGGSLLLATGMVLGHQNPWTLAILVFFMGATYSACAATTLNGLGIIYAPKAHPGILPGLTSTMFNFGASVGIGMLAATVSASPGPDGYRQAFIVAAVLAGLALLVSFALPAREREGERV</sequence>
<dbReference type="SUPFAM" id="SSF103473">
    <property type="entry name" value="MFS general substrate transporter"/>
    <property type="match status" value="1"/>
</dbReference>